<gene>
    <name evidence="1" type="ORF">BC936DRAFT_141522</name>
</gene>
<keyword evidence="2" id="KW-1185">Reference proteome</keyword>
<evidence type="ECO:0008006" key="3">
    <source>
        <dbReference type="Google" id="ProtNLM"/>
    </source>
</evidence>
<dbReference type="SUPFAM" id="SSF47954">
    <property type="entry name" value="Cyclin-like"/>
    <property type="match status" value="1"/>
</dbReference>
<comment type="caution">
    <text evidence="1">The sequence shown here is derived from an EMBL/GenBank/DDBJ whole genome shotgun (WGS) entry which is preliminary data.</text>
</comment>
<name>A0A433DG03_9FUNG</name>
<dbReference type="OrthoDB" id="10266018at2759"/>
<sequence>MAANFWSSSHRTPLCWSAFLVHEHSTLCFDSQHWLLDRWSLEQSRKEDLKYISEVDLAKIKIWFCHQHRDSLLLPHASTIFRPQYSKVIQKLGKRLQLRQQIVATAFVYLKRFYTKYVEARFSFWVAYA</sequence>
<evidence type="ECO:0000313" key="1">
    <source>
        <dbReference type="EMBL" id="RUP49768.1"/>
    </source>
</evidence>
<dbReference type="Proteomes" id="UP000268093">
    <property type="component" value="Unassembled WGS sequence"/>
</dbReference>
<evidence type="ECO:0000313" key="2">
    <source>
        <dbReference type="Proteomes" id="UP000268093"/>
    </source>
</evidence>
<dbReference type="Gene3D" id="1.10.472.10">
    <property type="entry name" value="Cyclin-like"/>
    <property type="match status" value="1"/>
</dbReference>
<accession>A0A433DG03</accession>
<reference evidence="1 2" key="1">
    <citation type="journal article" date="2018" name="New Phytol.">
        <title>Phylogenomics of Endogonaceae and evolution of mycorrhizas within Mucoromycota.</title>
        <authorList>
            <person name="Chang Y."/>
            <person name="Desiro A."/>
            <person name="Na H."/>
            <person name="Sandor L."/>
            <person name="Lipzen A."/>
            <person name="Clum A."/>
            <person name="Barry K."/>
            <person name="Grigoriev I.V."/>
            <person name="Martin F.M."/>
            <person name="Stajich J.E."/>
            <person name="Smith M.E."/>
            <person name="Bonito G."/>
            <person name="Spatafora J.W."/>
        </authorList>
    </citation>
    <scope>NUCLEOTIDE SEQUENCE [LARGE SCALE GENOMIC DNA]</scope>
    <source>
        <strain evidence="1 2">GMNB39</strain>
    </source>
</reference>
<organism evidence="1 2">
    <name type="scientific">Jimgerdemannia flammicorona</name>
    <dbReference type="NCBI Taxonomy" id="994334"/>
    <lineage>
        <taxon>Eukaryota</taxon>
        <taxon>Fungi</taxon>
        <taxon>Fungi incertae sedis</taxon>
        <taxon>Mucoromycota</taxon>
        <taxon>Mucoromycotina</taxon>
        <taxon>Endogonomycetes</taxon>
        <taxon>Endogonales</taxon>
        <taxon>Endogonaceae</taxon>
        <taxon>Jimgerdemannia</taxon>
    </lineage>
</organism>
<protein>
    <recommendedName>
        <fullName evidence="3">Cyclin N-terminal domain-containing protein</fullName>
    </recommendedName>
</protein>
<dbReference type="InterPro" id="IPR036915">
    <property type="entry name" value="Cyclin-like_sf"/>
</dbReference>
<dbReference type="EMBL" id="RBNI01001987">
    <property type="protein sequence ID" value="RUP49768.1"/>
    <property type="molecule type" value="Genomic_DNA"/>
</dbReference>
<dbReference type="AlphaFoldDB" id="A0A433DG03"/>
<proteinExistence type="predicted"/>